<comment type="similarity">
    <text evidence="1 5">Belongs to the transferase hexapeptide repeat family.</text>
</comment>
<evidence type="ECO:0000259" key="6">
    <source>
        <dbReference type="SMART" id="SM01266"/>
    </source>
</evidence>
<dbReference type="EC" id="2.3.1.-" evidence="5"/>
<reference evidence="7 10" key="1">
    <citation type="submission" date="2021-06" db="EMBL/GenBank/DDBJ databases">
        <title>Collection of gut derived symbiotic bacterial strains cultured from healthy donors.</title>
        <authorList>
            <person name="Lin H."/>
            <person name="Littmann E."/>
            <person name="Pamer E.G."/>
        </authorList>
    </citation>
    <scope>NUCLEOTIDE SEQUENCE</scope>
    <source>
        <strain evidence="8 10">MSK.21.70</strain>
        <strain evidence="7">MSK.21.82</strain>
    </source>
</reference>
<dbReference type="Proteomes" id="UP001196408">
    <property type="component" value="Unassembled WGS sequence"/>
</dbReference>
<keyword evidence="10" id="KW-1185">Reference proteome</keyword>
<gene>
    <name evidence="7" type="ORF">KSV97_08980</name>
    <name evidence="8" type="ORF">KSW06_08850</name>
</gene>
<dbReference type="SUPFAM" id="SSF51161">
    <property type="entry name" value="Trimeric LpxA-like enzymes"/>
    <property type="match status" value="1"/>
</dbReference>
<feature type="domain" description="Maltose/galactoside acetyltransferase" evidence="6">
    <location>
        <begin position="5"/>
        <end position="59"/>
    </location>
</feature>
<dbReference type="GO" id="GO:0008870">
    <property type="term" value="F:galactoside O-acetyltransferase activity"/>
    <property type="evidence" value="ECO:0007669"/>
    <property type="project" value="TreeGrafter"/>
</dbReference>
<protein>
    <recommendedName>
        <fullName evidence="5">Acetyltransferase</fullName>
        <ecNumber evidence="5">2.3.1.-</ecNumber>
    </recommendedName>
</protein>
<dbReference type="PANTHER" id="PTHR43017:SF1">
    <property type="entry name" value="ACETYLTRANSFERASE YJL218W-RELATED"/>
    <property type="match status" value="1"/>
</dbReference>
<dbReference type="RefSeq" id="WP_195920632.1">
    <property type="nucleotide sequence ID" value="NZ_CAXVKV010000068.1"/>
</dbReference>
<sequence>MNDTKSDMISGELYQPFSKELYNDRLYCKSLCHELNNLSPLKRDDINLILDKLLNEWNEAFIEQPFHCTYGYNISLGKNFYSKDNLFIDDSGIVSISDNVTIGYNVTILTSVTPTSSQDRAKGLESTLPVRIYEGVCIGSNTVIYPGVKINRESIIEPGSVVKDDIPPFVIAGGNPCRVISAIDDKDLMRK</sequence>
<evidence type="ECO:0000256" key="2">
    <source>
        <dbReference type="ARBA" id="ARBA00022679"/>
    </source>
</evidence>
<evidence type="ECO:0000313" key="8">
    <source>
        <dbReference type="EMBL" id="MBV3393353.1"/>
    </source>
</evidence>
<dbReference type="InterPro" id="IPR001451">
    <property type="entry name" value="Hexapep"/>
</dbReference>
<dbReference type="AlphaFoldDB" id="A0AAW4MUJ9"/>
<keyword evidence="4 5" id="KW-0012">Acyltransferase</keyword>
<evidence type="ECO:0000313" key="9">
    <source>
        <dbReference type="Proteomes" id="UP001196408"/>
    </source>
</evidence>
<dbReference type="Gene3D" id="2.160.10.10">
    <property type="entry name" value="Hexapeptide repeat proteins"/>
    <property type="match status" value="1"/>
</dbReference>
<evidence type="ECO:0000256" key="3">
    <source>
        <dbReference type="ARBA" id="ARBA00022737"/>
    </source>
</evidence>
<evidence type="ECO:0000256" key="4">
    <source>
        <dbReference type="ARBA" id="ARBA00023315"/>
    </source>
</evidence>
<evidence type="ECO:0000256" key="5">
    <source>
        <dbReference type="RuleBase" id="RU367021"/>
    </source>
</evidence>
<keyword evidence="2 5" id="KW-0808">Transferase</keyword>
<dbReference type="PANTHER" id="PTHR43017">
    <property type="entry name" value="GALACTOSIDE O-ACETYLTRANSFERASE"/>
    <property type="match status" value="1"/>
</dbReference>
<dbReference type="CDD" id="cd03357">
    <property type="entry name" value="LbH_MAT_GAT"/>
    <property type="match status" value="1"/>
</dbReference>
<dbReference type="Pfam" id="PF00132">
    <property type="entry name" value="Hexapep"/>
    <property type="match status" value="1"/>
</dbReference>
<dbReference type="Proteomes" id="UP001197492">
    <property type="component" value="Unassembled WGS sequence"/>
</dbReference>
<dbReference type="SMART" id="SM01266">
    <property type="entry name" value="Mac"/>
    <property type="match status" value="1"/>
</dbReference>
<keyword evidence="3" id="KW-0677">Repeat</keyword>
<dbReference type="InterPro" id="IPR011004">
    <property type="entry name" value="Trimer_LpxA-like_sf"/>
</dbReference>
<evidence type="ECO:0000256" key="1">
    <source>
        <dbReference type="ARBA" id="ARBA00007274"/>
    </source>
</evidence>
<organism evidence="7 9">
    <name type="scientific">Catenibacterium mitsuokai</name>
    <dbReference type="NCBI Taxonomy" id="100886"/>
    <lineage>
        <taxon>Bacteria</taxon>
        <taxon>Bacillati</taxon>
        <taxon>Bacillota</taxon>
        <taxon>Erysipelotrichia</taxon>
        <taxon>Erysipelotrichales</taxon>
        <taxon>Coprobacillaceae</taxon>
        <taxon>Catenibacterium</taxon>
    </lineage>
</organism>
<dbReference type="InterPro" id="IPR024688">
    <property type="entry name" value="Mac_dom"/>
</dbReference>
<evidence type="ECO:0000313" key="10">
    <source>
        <dbReference type="Proteomes" id="UP001197492"/>
    </source>
</evidence>
<evidence type="ECO:0000313" key="7">
    <source>
        <dbReference type="EMBL" id="MBV3383342.1"/>
    </source>
</evidence>
<comment type="caution">
    <text evidence="7">The sequence shown here is derived from an EMBL/GenBank/DDBJ whole genome shotgun (WGS) entry which is preliminary data.</text>
</comment>
<dbReference type="EMBL" id="JAHOEF010000067">
    <property type="protein sequence ID" value="MBV3383342.1"/>
    <property type="molecule type" value="Genomic_DNA"/>
</dbReference>
<dbReference type="Pfam" id="PF12464">
    <property type="entry name" value="Mac"/>
    <property type="match status" value="1"/>
</dbReference>
<proteinExistence type="inferred from homology"/>
<accession>A0AAW4MUJ9</accession>
<dbReference type="InterPro" id="IPR039369">
    <property type="entry name" value="LacA-like"/>
</dbReference>
<dbReference type="EMBL" id="JAHOEL010000065">
    <property type="protein sequence ID" value="MBV3393353.1"/>
    <property type="molecule type" value="Genomic_DNA"/>
</dbReference>
<name>A0AAW4MUJ9_9FIRM</name>